<dbReference type="AlphaFoldDB" id="A0A0J7K760"/>
<feature type="compositionally biased region" description="Basic and acidic residues" evidence="1">
    <location>
        <begin position="60"/>
        <end position="78"/>
    </location>
</feature>
<evidence type="ECO:0000256" key="1">
    <source>
        <dbReference type="SAM" id="MobiDB-lite"/>
    </source>
</evidence>
<dbReference type="EMBL" id="LBMM01012742">
    <property type="protein sequence ID" value="KMQ86021.1"/>
    <property type="molecule type" value="Genomic_DNA"/>
</dbReference>
<proteinExistence type="predicted"/>
<organism evidence="2 3">
    <name type="scientific">Lasius niger</name>
    <name type="common">Black garden ant</name>
    <dbReference type="NCBI Taxonomy" id="67767"/>
    <lineage>
        <taxon>Eukaryota</taxon>
        <taxon>Metazoa</taxon>
        <taxon>Ecdysozoa</taxon>
        <taxon>Arthropoda</taxon>
        <taxon>Hexapoda</taxon>
        <taxon>Insecta</taxon>
        <taxon>Pterygota</taxon>
        <taxon>Neoptera</taxon>
        <taxon>Endopterygota</taxon>
        <taxon>Hymenoptera</taxon>
        <taxon>Apocrita</taxon>
        <taxon>Aculeata</taxon>
        <taxon>Formicoidea</taxon>
        <taxon>Formicidae</taxon>
        <taxon>Formicinae</taxon>
        <taxon>Lasius</taxon>
        <taxon>Lasius</taxon>
    </lineage>
</organism>
<evidence type="ECO:0000313" key="2">
    <source>
        <dbReference type="EMBL" id="KMQ86021.1"/>
    </source>
</evidence>
<accession>A0A0J7K760</accession>
<gene>
    <name evidence="2" type="ORF">RF55_15127</name>
</gene>
<feature type="region of interest" description="Disordered" evidence="1">
    <location>
        <begin position="1"/>
        <end position="22"/>
    </location>
</feature>
<keyword evidence="3" id="KW-1185">Reference proteome</keyword>
<dbReference type="PaxDb" id="67767-A0A0J7K760"/>
<evidence type="ECO:0000313" key="3">
    <source>
        <dbReference type="Proteomes" id="UP000036403"/>
    </source>
</evidence>
<name>A0A0J7K760_LASNI</name>
<reference evidence="2 3" key="1">
    <citation type="submission" date="2015-04" db="EMBL/GenBank/DDBJ databases">
        <title>Lasius niger genome sequencing.</title>
        <authorList>
            <person name="Konorov E.A."/>
            <person name="Nikitin M.A."/>
            <person name="Kirill M.V."/>
            <person name="Chang P."/>
        </authorList>
    </citation>
    <scope>NUCLEOTIDE SEQUENCE [LARGE SCALE GENOMIC DNA]</scope>
    <source>
        <tissue evidence="2">Whole</tissue>
    </source>
</reference>
<dbReference type="Proteomes" id="UP000036403">
    <property type="component" value="Unassembled WGS sequence"/>
</dbReference>
<protein>
    <submittedName>
        <fullName evidence="2">Abc1 family protein</fullName>
    </submittedName>
</protein>
<sequence>MSSGTTGPGVDHNDDYNNRRTSGIEAVFKPVQASQDDCVVPTVGAKKSSQAVNLGCGPDEERLLTPFGRRDGRGRKSLDPLGPGGTL</sequence>
<comment type="caution">
    <text evidence="2">The sequence shown here is derived from an EMBL/GenBank/DDBJ whole genome shotgun (WGS) entry which is preliminary data.</text>
</comment>
<feature type="region of interest" description="Disordered" evidence="1">
    <location>
        <begin position="60"/>
        <end position="87"/>
    </location>
</feature>